<dbReference type="GO" id="GO:0016787">
    <property type="term" value="F:hydrolase activity"/>
    <property type="evidence" value="ECO:0007669"/>
    <property type="project" value="InterPro"/>
</dbReference>
<dbReference type="SUPFAM" id="SSF56300">
    <property type="entry name" value="Metallo-dependent phosphatases"/>
    <property type="match status" value="1"/>
</dbReference>
<dbReference type="EMBL" id="CP045484">
    <property type="protein sequence ID" value="QGR16784.1"/>
    <property type="molecule type" value="Genomic_DNA"/>
</dbReference>
<evidence type="ECO:0000313" key="2">
    <source>
        <dbReference type="EMBL" id="MBB5255276.1"/>
    </source>
</evidence>
<dbReference type="InterPro" id="IPR029052">
    <property type="entry name" value="Metallo-depent_PP-like"/>
</dbReference>
<dbReference type="RefSeq" id="WP_156014338.1">
    <property type="nucleotide sequence ID" value="NZ_CP045484.1"/>
</dbReference>
<name>A0A650CG13_SULOH</name>
<feature type="domain" description="Calcineurin-like phosphoesterase" evidence="1">
    <location>
        <begin position="19"/>
        <end position="282"/>
    </location>
</feature>
<dbReference type="KEGG" id="soh:D1869_05980"/>
<reference evidence="3 4" key="1">
    <citation type="submission" date="2019-10" db="EMBL/GenBank/DDBJ databases">
        <title>Genome Sequences from Six Type Strain Members of the Archaeal Family Sulfolobaceae: Acidianus ambivalens, Acidianus infernus, Metallosphaera prunae, Stygiolobus azoricus, Sulfolobus metallicus, and Sulfurisphaera ohwakuensis.</title>
        <authorList>
            <person name="Counts J.A."/>
            <person name="Kelly R.M."/>
        </authorList>
    </citation>
    <scope>NUCLEOTIDE SEQUENCE [LARGE SCALE GENOMIC DNA]</scope>
    <source>
        <strain evidence="3 4">TA-1</strain>
    </source>
</reference>
<dbReference type="Gene3D" id="3.60.21.10">
    <property type="match status" value="1"/>
</dbReference>
<dbReference type="InterPro" id="IPR004843">
    <property type="entry name" value="Calcineurin-like_PHP"/>
</dbReference>
<evidence type="ECO:0000259" key="1">
    <source>
        <dbReference type="Pfam" id="PF00149"/>
    </source>
</evidence>
<protein>
    <recommendedName>
        <fullName evidence="1">Calcineurin-like phosphoesterase domain-containing protein</fullName>
    </recommendedName>
</protein>
<dbReference type="Proteomes" id="UP000427373">
    <property type="component" value="Chromosome"/>
</dbReference>
<reference evidence="2 5" key="2">
    <citation type="submission" date="2020-08" db="EMBL/GenBank/DDBJ databases">
        <title>Genomic Encyclopedia of Type Strains, Phase IV (KMG-IV): sequencing the most valuable type-strain genomes for metagenomic binning, comparative biology and taxonomic classification.</title>
        <authorList>
            <person name="Goeker M."/>
        </authorList>
    </citation>
    <scope>NUCLEOTIDE SEQUENCE [LARGE SCALE GENOMIC DNA]</scope>
    <source>
        <strain evidence="2 5">DSM 12421</strain>
    </source>
</reference>
<evidence type="ECO:0000313" key="4">
    <source>
        <dbReference type="Proteomes" id="UP000427373"/>
    </source>
</evidence>
<dbReference type="PANTHER" id="PTHR37523">
    <property type="entry name" value="METALLOPHOSPHOESTERASE"/>
    <property type="match status" value="1"/>
</dbReference>
<dbReference type="EMBL" id="JACHFY010000062">
    <property type="protein sequence ID" value="MBB5255276.1"/>
    <property type="molecule type" value="Genomic_DNA"/>
</dbReference>
<organism evidence="3 4">
    <name type="scientific">Sulfurisphaera ohwakuensis</name>
    <dbReference type="NCBI Taxonomy" id="69656"/>
    <lineage>
        <taxon>Archaea</taxon>
        <taxon>Thermoproteota</taxon>
        <taxon>Thermoprotei</taxon>
        <taxon>Sulfolobales</taxon>
        <taxon>Sulfolobaceae</taxon>
        <taxon>Sulfurisphaera</taxon>
    </lineage>
</organism>
<sequence>MGLFRKKQPDGVSNGGRQIKILFTSDLHASDVAFKKFLNAGKMFKVDIMIIGGDLAGKALIPIIDIGEGKYEVNGEVVGREGLQVITQRIRNEGNYYIITDKKGYEELVNDKSKLDEAFKQAMIERLREWIKIADERYAGANIPIYVNLGNDDPLYLFDIIDESNVMKRTEGFVIPIGDYEMISFGYVNPTPWNTHREMSEDELYSNLKTMMEKVRDPSKTILNLHAPPYGTNLDNAPLLDKNLKAVVRGGEIVMTHVGSKAVRQIIEEYKPLLGIHGHIHESRAFDKVAGTLVLNPGSEYNSGIFHGAYLVLENGKVKTHQLITG</sequence>
<evidence type="ECO:0000313" key="3">
    <source>
        <dbReference type="EMBL" id="QGR16784.1"/>
    </source>
</evidence>
<accession>A0A650CG13</accession>
<evidence type="ECO:0000313" key="5">
    <source>
        <dbReference type="Proteomes" id="UP000582213"/>
    </source>
</evidence>
<dbReference type="OrthoDB" id="50367at2157"/>
<dbReference type="Pfam" id="PF00149">
    <property type="entry name" value="Metallophos"/>
    <property type="match status" value="1"/>
</dbReference>
<dbReference type="Proteomes" id="UP000582213">
    <property type="component" value="Unassembled WGS sequence"/>
</dbReference>
<dbReference type="GeneID" id="42800776"/>
<proteinExistence type="predicted"/>
<keyword evidence="4" id="KW-1185">Reference proteome</keyword>
<dbReference type="AlphaFoldDB" id="A0A650CG13"/>
<gene>
    <name evidence="3" type="ORF">D1869_05980</name>
    <name evidence="2" type="ORF">HNQ62_003051</name>
</gene>
<dbReference type="PANTHER" id="PTHR37523:SF1">
    <property type="entry name" value="CALCINEURIN-LIKE PHOSPHOESTERASE DOMAIN-CONTAINING PROTEIN"/>
    <property type="match status" value="1"/>
</dbReference>